<evidence type="ECO:0000259" key="3">
    <source>
        <dbReference type="PROSITE" id="PS50003"/>
    </source>
</evidence>
<feature type="domain" description="PH" evidence="3">
    <location>
        <begin position="335"/>
        <end position="441"/>
    </location>
</feature>
<dbReference type="SMART" id="SM00233">
    <property type="entry name" value="PH"/>
    <property type="match status" value="1"/>
</dbReference>
<evidence type="ECO:0000313" key="6">
    <source>
        <dbReference type="Proteomes" id="UP001066276"/>
    </source>
</evidence>
<dbReference type="Proteomes" id="UP001066276">
    <property type="component" value="Chromosome 6"/>
</dbReference>
<dbReference type="Gene3D" id="2.30.29.30">
    <property type="entry name" value="Pleckstrin-homology domain (PH domain)/Phosphotyrosine-binding domain (PTB)"/>
    <property type="match status" value="1"/>
</dbReference>
<dbReference type="AlphaFoldDB" id="A0AAV7QZC5"/>
<dbReference type="EMBL" id="JANPWB010000010">
    <property type="protein sequence ID" value="KAJ1144550.1"/>
    <property type="molecule type" value="Genomic_DNA"/>
</dbReference>
<dbReference type="SMART" id="SM00742">
    <property type="entry name" value="Hr1"/>
    <property type="match status" value="1"/>
</dbReference>
<dbReference type="GO" id="GO:0008284">
    <property type="term" value="P:positive regulation of cell population proliferation"/>
    <property type="evidence" value="ECO:0007669"/>
    <property type="project" value="TreeGrafter"/>
</dbReference>
<dbReference type="GO" id="GO:0007165">
    <property type="term" value="P:signal transduction"/>
    <property type="evidence" value="ECO:0007669"/>
    <property type="project" value="InterPro"/>
</dbReference>
<evidence type="ECO:0000256" key="1">
    <source>
        <dbReference type="PROSITE-ProRule" id="PRU01207"/>
    </source>
</evidence>
<dbReference type="InterPro" id="IPR051364">
    <property type="entry name" value="Cytokinesis/Rho-signaling"/>
</dbReference>
<gene>
    <name evidence="5" type="ORF">NDU88_010848</name>
</gene>
<evidence type="ECO:0000256" key="2">
    <source>
        <dbReference type="SAM" id="MobiDB-lite"/>
    </source>
</evidence>
<dbReference type="InterPro" id="IPR001849">
    <property type="entry name" value="PH_domain"/>
</dbReference>
<keyword evidence="6" id="KW-1185">Reference proteome</keyword>
<dbReference type="Pfam" id="PF00169">
    <property type="entry name" value="PH"/>
    <property type="match status" value="1"/>
</dbReference>
<dbReference type="PROSITE" id="PS50003">
    <property type="entry name" value="PH_DOMAIN"/>
    <property type="match status" value="1"/>
</dbReference>
<dbReference type="PROSITE" id="PS51860">
    <property type="entry name" value="REM_1"/>
    <property type="match status" value="1"/>
</dbReference>
<protein>
    <recommendedName>
        <fullName evidence="7">Rhotekin-2</fullName>
    </recommendedName>
</protein>
<dbReference type="SUPFAM" id="SSF50729">
    <property type="entry name" value="PH domain-like"/>
    <property type="match status" value="1"/>
</dbReference>
<dbReference type="Pfam" id="PF08174">
    <property type="entry name" value="Anillin"/>
    <property type="match status" value="1"/>
</dbReference>
<name>A0AAV7QZC5_PLEWA</name>
<evidence type="ECO:0008006" key="7">
    <source>
        <dbReference type="Google" id="ProtNLM"/>
    </source>
</evidence>
<evidence type="ECO:0000313" key="5">
    <source>
        <dbReference type="EMBL" id="KAJ1144550.1"/>
    </source>
</evidence>
<feature type="domain" description="REM-1" evidence="4">
    <location>
        <begin position="55"/>
        <end position="130"/>
    </location>
</feature>
<dbReference type="InterPro" id="IPR011072">
    <property type="entry name" value="HR1_rho-bd"/>
</dbReference>
<dbReference type="PANTHER" id="PTHR21538">
    <property type="entry name" value="ANILLIN/RHOTEKIN RTKN"/>
    <property type="match status" value="1"/>
</dbReference>
<accession>A0AAV7QZC5</accession>
<dbReference type="InterPro" id="IPR011993">
    <property type="entry name" value="PH-like_dom_sf"/>
</dbReference>
<reference evidence="5" key="1">
    <citation type="journal article" date="2022" name="bioRxiv">
        <title>Sequencing and chromosome-scale assembly of the giantPleurodeles waltlgenome.</title>
        <authorList>
            <person name="Brown T."/>
            <person name="Elewa A."/>
            <person name="Iarovenko S."/>
            <person name="Subramanian E."/>
            <person name="Araus A.J."/>
            <person name="Petzold A."/>
            <person name="Susuki M."/>
            <person name="Suzuki K.-i.T."/>
            <person name="Hayashi T."/>
            <person name="Toyoda A."/>
            <person name="Oliveira C."/>
            <person name="Osipova E."/>
            <person name="Leigh N.D."/>
            <person name="Simon A."/>
            <person name="Yun M.H."/>
        </authorList>
    </citation>
    <scope>NUCLEOTIDE SEQUENCE</scope>
    <source>
        <strain evidence="5">20211129_DDA</strain>
        <tissue evidence="5">Liver</tissue>
    </source>
</reference>
<proteinExistence type="predicted"/>
<organism evidence="5 6">
    <name type="scientific">Pleurodeles waltl</name>
    <name type="common">Iberian ribbed newt</name>
    <dbReference type="NCBI Taxonomy" id="8319"/>
    <lineage>
        <taxon>Eukaryota</taxon>
        <taxon>Metazoa</taxon>
        <taxon>Chordata</taxon>
        <taxon>Craniata</taxon>
        <taxon>Vertebrata</taxon>
        <taxon>Euteleostomi</taxon>
        <taxon>Amphibia</taxon>
        <taxon>Batrachia</taxon>
        <taxon>Caudata</taxon>
        <taxon>Salamandroidea</taxon>
        <taxon>Salamandridae</taxon>
        <taxon>Pleurodelinae</taxon>
        <taxon>Pleurodeles</taxon>
    </lineage>
</organism>
<keyword evidence="1" id="KW-0175">Coiled coil</keyword>
<dbReference type="CDD" id="cd13249">
    <property type="entry name" value="PH_rhotekin2"/>
    <property type="match status" value="1"/>
</dbReference>
<feature type="compositionally biased region" description="Basic and acidic residues" evidence="2">
    <location>
        <begin position="610"/>
        <end position="623"/>
    </location>
</feature>
<sequence length="638" mass="71912">MAEGEVIDWVASNCVHCRIKPNAPRDTWMGDTIAHHKVARGIFVCPALRCAYANHLIDSQSQTAARPSKDDCLQEKIDFELRIREGICKLLVVSTQKEQVLNAVKNLMTCNARILAYMSALQNQRQDQMEAQAGRRSSDIGTKERAACAGKVAISDIRIPLLWKNSDHFSNKESCQRYAVFCMLKMGTTVFDTDLALVDKTMTDISFEKATIFNDARPDFEIKLEVYSCCVEESFSSNTPKKLVQRLRRSFGKSVAKSLSFHLDGPSPENVALFNPPNGAKFSMLAHSTITLESAENSFSTRSLIVTGHEEASFWLPLYGNMCCCVVAQPAFMTEDVNAGFLNQKQVGNVCSLKRIFCVLRGFHLLCYYSPEEIDDKIEPFMKVPVNKETRIRAMDKDSSKRSNSFSVINPVSGEAMTQIFAADSRDELQRWMEAFWQQFFNLSQWKYCSECLDLRISPQNPPLFLTKEATSVYHDMSIGSPMKFESLADIIYKKNEETDGQFLTCSKEVTNPPWTAMFDSSRQMHAQKFVLADEHEKKRRAPVPSSEIPPFLSQETTYQSEKENICSNANFTPFFDANKSVLTQPSKGTKVSFLKAALPSKICKTQDGSVHKGAEIHTKDKPVPLPRIRSLKGKKKP</sequence>
<evidence type="ECO:0000259" key="4">
    <source>
        <dbReference type="PROSITE" id="PS51860"/>
    </source>
</evidence>
<comment type="caution">
    <text evidence="5">The sequence shown here is derived from an EMBL/GenBank/DDBJ whole genome shotgun (WGS) entry which is preliminary data.</text>
</comment>
<dbReference type="InterPro" id="IPR012966">
    <property type="entry name" value="AHD"/>
</dbReference>
<dbReference type="GO" id="GO:0030097">
    <property type="term" value="P:hemopoiesis"/>
    <property type="evidence" value="ECO:0007669"/>
    <property type="project" value="TreeGrafter"/>
</dbReference>
<feature type="region of interest" description="Disordered" evidence="2">
    <location>
        <begin position="607"/>
        <end position="638"/>
    </location>
</feature>
<dbReference type="PANTHER" id="PTHR21538:SF21">
    <property type="entry name" value="RHOTEKIN-2"/>
    <property type="match status" value="1"/>
</dbReference>